<keyword evidence="1" id="KW-0732">Signal</keyword>
<comment type="caution">
    <text evidence="2">The sequence shown here is derived from an EMBL/GenBank/DDBJ whole genome shotgun (WGS) entry which is preliminary data.</text>
</comment>
<sequence length="155" mass="17306">MLFLHVILLGGALLRQVYGADMISSTESNECGANVNLNPKNICGREELEALNNCAGEALPKLDKCVPRDPACECCALQSMKRDCYGLCLDNPHGEFFNTMYDACETYTKARGVDPCDLPFKKYDSDTTNLFDFILQSTLKKLNQIVQKFHQLLQG</sequence>
<keyword evidence="3" id="KW-1185">Reference proteome</keyword>
<accession>K0KI76</accession>
<protein>
    <submittedName>
        <fullName evidence="2">Secreted protein</fullName>
    </submittedName>
</protein>
<dbReference type="Proteomes" id="UP000009328">
    <property type="component" value="Unassembled WGS sequence"/>
</dbReference>
<organism evidence="2 3">
    <name type="scientific">Wickerhamomyces ciferrii (strain ATCC 14091 / BCRC 22168 / CBS 111 / JCM 3599 / NBRC 0793 / NRRL Y-1031 F-60-10)</name>
    <name type="common">Yeast</name>
    <name type="synonym">Pichia ciferrii</name>
    <dbReference type="NCBI Taxonomy" id="1206466"/>
    <lineage>
        <taxon>Eukaryota</taxon>
        <taxon>Fungi</taxon>
        <taxon>Dikarya</taxon>
        <taxon>Ascomycota</taxon>
        <taxon>Saccharomycotina</taxon>
        <taxon>Saccharomycetes</taxon>
        <taxon>Phaffomycetales</taxon>
        <taxon>Wickerhamomycetaceae</taxon>
        <taxon>Wickerhamomyces</taxon>
    </lineage>
</organism>
<feature type="signal peptide" evidence="1">
    <location>
        <begin position="1"/>
        <end position="19"/>
    </location>
</feature>
<feature type="chain" id="PRO_5003834320" evidence="1">
    <location>
        <begin position="20"/>
        <end position="155"/>
    </location>
</feature>
<evidence type="ECO:0000313" key="3">
    <source>
        <dbReference type="Proteomes" id="UP000009328"/>
    </source>
</evidence>
<gene>
    <name evidence="2" type="ORF">BN7_4484</name>
</gene>
<dbReference type="EMBL" id="CAIF01000164">
    <property type="protein sequence ID" value="CCH44915.1"/>
    <property type="molecule type" value="Genomic_DNA"/>
</dbReference>
<dbReference type="AlphaFoldDB" id="K0KI76"/>
<dbReference type="InParanoid" id="K0KI76"/>
<dbReference type="HOGENOM" id="CLU_1696877_0_0_1"/>
<proteinExistence type="predicted"/>
<reference evidence="2 3" key="1">
    <citation type="journal article" date="2012" name="Eukaryot. Cell">
        <title>Draft genome sequence of Wickerhamomyces ciferrii NRRL Y-1031 F-60-10.</title>
        <authorList>
            <person name="Schneider J."/>
            <person name="Andrea H."/>
            <person name="Blom J."/>
            <person name="Jaenicke S."/>
            <person name="Ruckert C."/>
            <person name="Schorsch C."/>
            <person name="Szczepanowski R."/>
            <person name="Farwick M."/>
            <person name="Goesmann A."/>
            <person name="Puhler A."/>
            <person name="Schaffer S."/>
            <person name="Tauch A."/>
            <person name="Kohler T."/>
            <person name="Brinkrolf K."/>
        </authorList>
    </citation>
    <scope>NUCLEOTIDE SEQUENCE [LARGE SCALE GENOMIC DNA]</scope>
    <source>
        <strain evidence="3">ATCC 14091 / BCRC 22168 / CBS 111 / JCM 3599 / NBRC 0793 / NRRL Y-1031 F-60-10</strain>
    </source>
</reference>
<name>K0KI76_WICCF</name>
<evidence type="ECO:0000313" key="2">
    <source>
        <dbReference type="EMBL" id="CCH44915.1"/>
    </source>
</evidence>
<dbReference type="eggNOG" id="ENOG502ST6Z">
    <property type="taxonomic scope" value="Eukaryota"/>
</dbReference>
<evidence type="ECO:0000256" key="1">
    <source>
        <dbReference type="SAM" id="SignalP"/>
    </source>
</evidence>